<dbReference type="InterPro" id="IPR002611">
    <property type="entry name" value="IstB_ATP-bd"/>
</dbReference>
<sequence length="241" mass="28271">MDDDLEQLLSNLRLKRIREILDRELQRAEKTGPSYADFLAGLLREQYHAQQERFLEYRIKRAKLPERWSLESFPWKRQPGVRKAAIEQLAELDFIPRAANLVFIGNTGVGKTGLASAILLKALQTGYRGLFIKAQDLFDEMYQSLADHHSRKLLNRLIRLDLILIDEMGYINLRPEQSNVFFKLMEERYGRKATIITTNLDYDQWYDFLGQKEMVGALLDRLRHHCHTIRIDGPSLREPQE</sequence>
<keyword evidence="6" id="KW-1185">Reference proteome</keyword>
<dbReference type="Proteomes" id="UP001593833">
    <property type="component" value="Unassembled WGS sequence"/>
</dbReference>
<feature type="domain" description="AAA+ ATPase" evidence="4">
    <location>
        <begin position="97"/>
        <end position="232"/>
    </location>
</feature>
<evidence type="ECO:0000256" key="1">
    <source>
        <dbReference type="ARBA" id="ARBA00008059"/>
    </source>
</evidence>
<evidence type="ECO:0000313" key="5">
    <source>
        <dbReference type="EMBL" id="MFC1573426.1"/>
    </source>
</evidence>
<evidence type="ECO:0000256" key="3">
    <source>
        <dbReference type="ARBA" id="ARBA00022840"/>
    </source>
</evidence>
<organism evidence="5 6">
    <name type="scientific">Eiseniibacteriota bacterium</name>
    <dbReference type="NCBI Taxonomy" id="2212470"/>
    <lineage>
        <taxon>Bacteria</taxon>
        <taxon>Candidatus Eiseniibacteriota</taxon>
    </lineage>
</organism>
<dbReference type="SMART" id="SM00382">
    <property type="entry name" value="AAA"/>
    <property type="match status" value="1"/>
</dbReference>
<dbReference type="InterPro" id="IPR003593">
    <property type="entry name" value="AAA+_ATPase"/>
</dbReference>
<keyword evidence="2" id="KW-0547">Nucleotide-binding</keyword>
<protein>
    <submittedName>
        <fullName evidence="5">IS21-like element helper ATPase IstB</fullName>
    </submittedName>
</protein>
<proteinExistence type="inferred from homology"/>
<comment type="caution">
    <text evidence="5">The sequence shown here is derived from an EMBL/GenBank/DDBJ whole genome shotgun (WGS) entry which is preliminary data.</text>
</comment>
<dbReference type="PIRSF" id="PIRSF003073">
    <property type="entry name" value="DNAC_TnpB_IstB"/>
    <property type="match status" value="1"/>
</dbReference>
<accession>A0ABV6YM62</accession>
<gene>
    <name evidence="5" type="primary">istB</name>
    <name evidence="5" type="ORF">ACFL6M_07495</name>
</gene>
<dbReference type="Pfam" id="PF01695">
    <property type="entry name" value="IstB_IS21"/>
    <property type="match status" value="1"/>
</dbReference>
<name>A0ABV6YM62_UNCEI</name>
<dbReference type="InterPro" id="IPR047661">
    <property type="entry name" value="IstB"/>
</dbReference>
<evidence type="ECO:0000313" key="6">
    <source>
        <dbReference type="Proteomes" id="UP001593833"/>
    </source>
</evidence>
<keyword evidence="3" id="KW-0067">ATP-binding</keyword>
<dbReference type="InterPro" id="IPR028350">
    <property type="entry name" value="DNAC/IstB-like"/>
</dbReference>
<reference evidence="5 6" key="1">
    <citation type="submission" date="2024-09" db="EMBL/GenBank/DDBJ databases">
        <authorList>
            <person name="D'Angelo T."/>
        </authorList>
    </citation>
    <scope>NUCLEOTIDE SEQUENCE [LARGE SCALE GENOMIC DNA]</scope>
    <source>
        <strain evidence="5">SAG AM-320-E07</strain>
    </source>
</reference>
<dbReference type="CDD" id="cd00009">
    <property type="entry name" value="AAA"/>
    <property type="match status" value="1"/>
</dbReference>
<dbReference type="Gene3D" id="3.40.50.300">
    <property type="entry name" value="P-loop containing nucleotide triphosphate hydrolases"/>
    <property type="match status" value="1"/>
</dbReference>
<comment type="similarity">
    <text evidence="1">Belongs to the IS21/IS1162 putative ATP-binding protein family.</text>
</comment>
<dbReference type="SUPFAM" id="SSF52540">
    <property type="entry name" value="P-loop containing nucleoside triphosphate hydrolases"/>
    <property type="match status" value="1"/>
</dbReference>
<dbReference type="EMBL" id="JBHPKH010000158">
    <property type="protein sequence ID" value="MFC1573426.1"/>
    <property type="molecule type" value="Genomic_DNA"/>
</dbReference>
<dbReference type="PANTHER" id="PTHR30050">
    <property type="entry name" value="CHROMOSOMAL REPLICATION INITIATOR PROTEIN DNAA"/>
    <property type="match status" value="1"/>
</dbReference>
<dbReference type="PANTHER" id="PTHR30050:SF4">
    <property type="entry name" value="ATP-BINDING PROTEIN RV3427C IN INSERTION SEQUENCE-RELATED"/>
    <property type="match status" value="1"/>
</dbReference>
<evidence type="ECO:0000259" key="4">
    <source>
        <dbReference type="SMART" id="SM00382"/>
    </source>
</evidence>
<dbReference type="InterPro" id="IPR027417">
    <property type="entry name" value="P-loop_NTPase"/>
</dbReference>
<dbReference type="NCBIfam" id="NF038214">
    <property type="entry name" value="IS21_help_AAA"/>
    <property type="match status" value="1"/>
</dbReference>
<evidence type="ECO:0000256" key="2">
    <source>
        <dbReference type="ARBA" id="ARBA00022741"/>
    </source>
</evidence>